<proteinExistence type="predicted"/>
<feature type="transmembrane region" description="Helical" evidence="1">
    <location>
        <begin position="50"/>
        <end position="71"/>
    </location>
</feature>
<evidence type="ECO:0000313" key="4">
    <source>
        <dbReference type="Proteomes" id="UP000050360"/>
    </source>
</evidence>
<feature type="transmembrane region" description="Helical" evidence="1">
    <location>
        <begin position="153"/>
        <end position="172"/>
    </location>
</feature>
<sequence length="201" mass="23223">MTWFAYSQNQNDHTLFMGATFLIIGIFELFHILSYPFIPDFFTPNSIQKARIFSDVVQVIIAPLFLISAYLFKDTLRLLNRNILLISAVILSILPFITMYYLRFLLNEYPKIYSSEGGPSELRVSLILSSILITLYASYLYAKRLQLNKDKDIINLIYGFNIIVFSYLIMNILEFPGILLKGAGFYFAYLALSSIVYRITI</sequence>
<keyword evidence="1" id="KW-1133">Transmembrane helix</keyword>
<keyword evidence="1" id="KW-0472">Membrane</keyword>
<feature type="transmembrane region" description="Helical" evidence="1">
    <location>
        <begin position="83"/>
        <end position="102"/>
    </location>
</feature>
<name>A0A0P7ZF87_9EURY</name>
<comment type="caution">
    <text evidence="3">The sequence shown here is derived from an EMBL/GenBank/DDBJ whole genome shotgun (WGS) entry which is preliminary data.</text>
</comment>
<feature type="domain" description="Membrane-associated sensor" evidence="2">
    <location>
        <begin position="2"/>
        <end position="192"/>
    </location>
</feature>
<reference evidence="3 4" key="1">
    <citation type="submission" date="2015-09" db="EMBL/GenBank/DDBJ databases">
        <title>A metagenomics-based metabolic model of nitrate-dependent anaerobic oxidation of methane by Methanoperedens-like archaea.</title>
        <authorList>
            <person name="Arshad A."/>
            <person name="Speth D.R."/>
            <person name="De Graaf R.M."/>
            <person name="Op Den Camp H.J."/>
            <person name="Jetten M.S."/>
            <person name="Welte C.U."/>
        </authorList>
    </citation>
    <scope>NUCLEOTIDE SEQUENCE [LARGE SCALE GENOMIC DNA]</scope>
</reference>
<dbReference type="AlphaFoldDB" id="A0A0P7ZF87"/>
<feature type="transmembrane region" description="Helical" evidence="1">
    <location>
        <begin position="178"/>
        <end position="197"/>
    </location>
</feature>
<feature type="transmembrane region" description="Helical" evidence="1">
    <location>
        <begin position="122"/>
        <end position="141"/>
    </location>
</feature>
<evidence type="ECO:0000313" key="3">
    <source>
        <dbReference type="EMBL" id="KPQ42182.1"/>
    </source>
</evidence>
<evidence type="ECO:0000256" key="1">
    <source>
        <dbReference type="SAM" id="Phobius"/>
    </source>
</evidence>
<accession>A0A0P7ZF87</accession>
<dbReference type="InterPro" id="IPR033425">
    <property type="entry name" value="MASE3"/>
</dbReference>
<gene>
    <name evidence="3" type="ORF">MPEBLZ_03268</name>
</gene>
<dbReference type="Pfam" id="PF17159">
    <property type="entry name" value="MASE3"/>
    <property type="match status" value="1"/>
</dbReference>
<organism evidence="3 4">
    <name type="scientific">Candidatus Methanoperedens nitratireducens</name>
    <dbReference type="NCBI Taxonomy" id="1392998"/>
    <lineage>
        <taxon>Archaea</taxon>
        <taxon>Methanobacteriati</taxon>
        <taxon>Methanobacteriota</taxon>
        <taxon>Stenosarchaea group</taxon>
        <taxon>Methanomicrobia</taxon>
        <taxon>Methanosarcinales</taxon>
        <taxon>ANME-2 cluster</taxon>
        <taxon>Candidatus Methanoperedentaceae</taxon>
        <taxon>Candidatus Methanoperedens</taxon>
    </lineage>
</organism>
<feature type="transmembrane region" description="Helical" evidence="1">
    <location>
        <begin position="15"/>
        <end position="38"/>
    </location>
</feature>
<dbReference type="EMBL" id="LKCM01000260">
    <property type="protein sequence ID" value="KPQ42182.1"/>
    <property type="molecule type" value="Genomic_DNA"/>
</dbReference>
<protein>
    <recommendedName>
        <fullName evidence="2">Membrane-associated sensor domain-containing protein</fullName>
    </recommendedName>
</protein>
<keyword evidence="1" id="KW-0812">Transmembrane</keyword>
<evidence type="ECO:0000259" key="2">
    <source>
        <dbReference type="Pfam" id="PF17159"/>
    </source>
</evidence>
<dbReference type="Proteomes" id="UP000050360">
    <property type="component" value="Unassembled WGS sequence"/>
</dbReference>